<sequence length="152" mass="16722">MNVFIDSGGSGLLSFGTVQQKGLADGCGTVRSPITSVRRRARERILKEGKEKEREVVAIPASSERSYYMLRSTAIKRLLRPGSAVNSCPRQITDLPTAHSLLPLRKMDRSTVGPAPTRQRTLLRRGVTASRAPRVQMAPPNIIHHAIILRTS</sequence>
<accession>A0A9Q1EEF2</accession>
<gene>
    <name evidence="1" type="ORF">SKAU_G00385170</name>
</gene>
<dbReference type="EMBL" id="JAINUF010000019">
    <property type="protein sequence ID" value="KAJ8337297.1"/>
    <property type="molecule type" value="Genomic_DNA"/>
</dbReference>
<proteinExistence type="predicted"/>
<organism evidence="1 2">
    <name type="scientific">Synaphobranchus kaupii</name>
    <name type="common">Kaup's arrowtooth eel</name>
    <dbReference type="NCBI Taxonomy" id="118154"/>
    <lineage>
        <taxon>Eukaryota</taxon>
        <taxon>Metazoa</taxon>
        <taxon>Chordata</taxon>
        <taxon>Craniata</taxon>
        <taxon>Vertebrata</taxon>
        <taxon>Euteleostomi</taxon>
        <taxon>Actinopterygii</taxon>
        <taxon>Neopterygii</taxon>
        <taxon>Teleostei</taxon>
        <taxon>Anguilliformes</taxon>
        <taxon>Synaphobranchidae</taxon>
        <taxon>Synaphobranchus</taxon>
    </lineage>
</organism>
<evidence type="ECO:0000313" key="2">
    <source>
        <dbReference type="Proteomes" id="UP001152622"/>
    </source>
</evidence>
<reference evidence="1" key="1">
    <citation type="journal article" date="2023" name="Science">
        <title>Genome structures resolve the early diversification of teleost fishes.</title>
        <authorList>
            <person name="Parey E."/>
            <person name="Louis A."/>
            <person name="Montfort J."/>
            <person name="Bouchez O."/>
            <person name="Roques C."/>
            <person name="Iampietro C."/>
            <person name="Lluch J."/>
            <person name="Castinel A."/>
            <person name="Donnadieu C."/>
            <person name="Desvignes T."/>
            <person name="Floi Bucao C."/>
            <person name="Jouanno E."/>
            <person name="Wen M."/>
            <person name="Mejri S."/>
            <person name="Dirks R."/>
            <person name="Jansen H."/>
            <person name="Henkel C."/>
            <person name="Chen W.J."/>
            <person name="Zahm M."/>
            <person name="Cabau C."/>
            <person name="Klopp C."/>
            <person name="Thompson A.W."/>
            <person name="Robinson-Rechavi M."/>
            <person name="Braasch I."/>
            <person name="Lecointre G."/>
            <person name="Bobe J."/>
            <person name="Postlethwait J.H."/>
            <person name="Berthelot C."/>
            <person name="Roest Crollius H."/>
            <person name="Guiguen Y."/>
        </authorList>
    </citation>
    <scope>NUCLEOTIDE SEQUENCE</scope>
    <source>
        <strain evidence="1">WJC10195</strain>
    </source>
</reference>
<keyword evidence="2" id="KW-1185">Reference proteome</keyword>
<dbReference type="Proteomes" id="UP001152622">
    <property type="component" value="Chromosome 19"/>
</dbReference>
<dbReference type="AlphaFoldDB" id="A0A9Q1EEF2"/>
<comment type="caution">
    <text evidence="1">The sequence shown here is derived from an EMBL/GenBank/DDBJ whole genome shotgun (WGS) entry which is preliminary data.</text>
</comment>
<evidence type="ECO:0000313" key="1">
    <source>
        <dbReference type="EMBL" id="KAJ8337297.1"/>
    </source>
</evidence>
<protein>
    <submittedName>
        <fullName evidence="1">Uncharacterized protein</fullName>
    </submittedName>
</protein>
<name>A0A9Q1EEF2_SYNKA</name>